<dbReference type="InterPro" id="IPR001173">
    <property type="entry name" value="Glyco_trans_2-like"/>
</dbReference>
<dbReference type="Pfam" id="PF17994">
    <property type="entry name" value="Glft2_N"/>
    <property type="match status" value="1"/>
</dbReference>
<dbReference type="GO" id="GO:0016757">
    <property type="term" value="F:glycosyltransferase activity"/>
    <property type="evidence" value="ECO:0007669"/>
    <property type="project" value="UniProtKB-KW"/>
</dbReference>
<protein>
    <submittedName>
        <fullName evidence="3">Glycosyltransferase</fullName>
        <ecNumber evidence="3">2.4.-.-</ecNumber>
    </submittedName>
</protein>
<evidence type="ECO:0000313" key="4">
    <source>
        <dbReference type="Proteomes" id="UP000746751"/>
    </source>
</evidence>
<dbReference type="Gene3D" id="3.90.550.60">
    <property type="match status" value="1"/>
</dbReference>
<reference evidence="3" key="2">
    <citation type="submission" date="2021-09" db="EMBL/GenBank/DDBJ databases">
        <authorList>
            <person name="Gilroy R."/>
        </authorList>
    </citation>
    <scope>NUCLEOTIDE SEQUENCE</scope>
    <source>
        <strain evidence="3">ChiGjej2B2-7701</strain>
    </source>
</reference>
<sequence>MTVDFKLANVVLTVDDHAADHPELYYRAEAGAARYEDGAGLELTGTADFLTYVNGCSACKWRTYADLQEVWLHVEVAGAGEIRIDAVASDASDRQVFSAHAVDAALDAPVALDIEVPTAGEDLVGFIAVPAEGERLVIARAYWYAKVDPARINEVRLALATTTFNKEAYITANIDLVQAGIRAEGAPILGNFHMFVVDNGRTLDVDELTDDLVSVLPNPNTGGSGGFARGMMAATEHPGEFTHVLVMDDDVRIMPESLIRTYNLLALAQGPYRDAFINGAMLSLEDPVRQFEDVSFVLNSGAYRRVKTDLHMGSLSDLLVNERTSVEVPNAYGAWWYSCIPTAAIEKNGLPMPFFIRCDDVEFGMRNQPVFMTMNGICVWHESFEGRFRASVDCYQYIRNFMAMIAVDDCASEGLFIVRIRRSVRQDLRDLDYSAAELLLDGFEDYLKGPQFLESLDGAELMRQNGARNERLMPVEDMDPELLRAAGVTREVLSHANFESQASRFMKVLRSLPYDKHYLPKPMLGTRPGYVVKNGAAMIEGESLARETLVFLDPTRTKGAIRHMDRARFRAIRMREHELLRRHRTIGKQVRQAWKDAFPYLTSREFWTKYLGLES</sequence>
<feature type="domain" description="Galactofuranosyltransferase GlfT2 N-terminal" evidence="2">
    <location>
        <begin position="42"/>
        <end position="113"/>
    </location>
</feature>
<evidence type="ECO:0000259" key="1">
    <source>
        <dbReference type="Pfam" id="PF00535"/>
    </source>
</evidence>
<dbReference type="InterPro" id="IPR040492">
    <property type="entry name" value="GlfT2_N"/>
</dbReference>
<dbReference type="SUPFAM" id="SSF53448">
    <property type="entry name" value="Nucleotide-diphospho-sugar transferases"/>
    <property type="match status" value="1"/>
</dbReference>
<evidence type="ECO:0000259" key="2">
    <source>
        <dbReference type="Pfam" id="PF17994"/>
    </source>
</evidence>
<dbReference type="Pfam" id="PF00535">
    <property type="entry name" value="Glycos_transf_2"/>
    <property type="match status" value="1"/>
</dbReference>
<name>A0A921IPV0_9ACTN</name>
<gene>
    <name evidence="3" type="ORF">K8U80_00400</name>
</gene>
<dbReference type="EC" id="2.4.-.-" evidence="3"/>
<dbReference type="InterPro" id="IPR029044">
    <property type="entry name" value="Nucleotide-diphossugar_trans"/>
</dbReference>
<dbReference type="Proteomes" id="UP000746751">
    <property type="component" value="Unassembled WGS sequence"/>
</dbReference>
<feature type="domain" description="Glycosyltransferase 2-like" evidence="1">
    <location>
        <begin position="161"/>
        <end position="264"/>
    </location>
</feature>
<keyword evidence="3" id="KW-0808">Transferase</keyword>
<dbReference type="AlphaFoldDB" id="A0A921IPV0"/>
<comment type="caution">
    <text evidence="3">The sequence shown here is derived from an EMBL/GenBank/DDBJ whole genome shotgun (WGS) entry which is preliminary data.</text>
</comment>
<keyword evidence="3" id="KW-0328">Glycosyltransferase</keyword>
<dbReference type="EMBL" id="DYVF01000003">
    <property type="protein sequence ID" value="HJG29842.1"/>
    <property type="molecule type" value="Genomic_DNA"/>
</dbReference>
<proteinExistence type="predicted"/>
<accession>A0A921IPV0</accession>
<organism evidence="3 4">
    <name type="scientific">Collinsella ihumii</name>
    <dbReference type="NCBI Taxonomy" id="1720204"/>
    <lineage>
        <taxon>Bacteria</taxon>
        <taxon>Bacillati</taxon>
        <taxon>Actinomycetota</taxon>
        <taxon>Coriobacteriia</taxon>
        <taxon>Coriobacteriales</taxon>
        <taxon>Coriobacteriaceae</taxon>
        <taxon>Collinsella</taxon>
    </lineage>
</organism>
<evidence type="ECO:0000313" key="3">
    <source>
        <dbReference type="EMBL" id="HJG29842.1"/>
    </source>
</evidence>
<reference evidence="3" key="1">
    <citation type="journal article" date="2021" name="PeerJ">
        <title>Extensive microbial diversity within the chicken gut microbiome revealed by metagenomics and culture.</title>
        <authorList>
            <person name="Gilroy R."/>
            <person name="Ravi A."/>
            <person name="Getino M."/>
            <person name="Pursley I."/>
            <person name="Horton D.L."/>
            <person name="Alikhan N.F."/>
            <person name="Baker D."/>
            <person name="Gharbi K."/>
            <person name="Hall N."/>
            <person name="Watson M."/>
            <person name="Adriaenssens E.M."/>
            <person name="Foster-Nyarko E."/>
            <person name="Jarju S."/>
            <person name="Secka A."/>
            <person name="Antonio M."/>
            <person name="Oren A."/>
            <person name="Chaudhuri R.R."/>
            <person name="La Ragione R."/>
            <person name="Hildebrand F."/>
            <person name="Pallen M.J."/>
        </authorList>
    </citation>
    <scope>NUCLEOTIDE SEQUENCE</scope>
    <source>
        <strain evidence="3">ChiGjej2B2-7701</strain>
    </source>
</reference>